<reference evidence="1 2" key="1">
    <citation type="submission" date="2021-06" db="EMBL/GenBank/DDBJ databases">
        <title>Caerostris extrusa draft genome.</title>
        <authorList>
            <person name="Kono N."/>
            <person name="Arakawa K."/>
        </authorList>
    </citation>
    <scope>NUCLEOTIDE SEQUENCE [LARGE SCALE GENOMIC DNA]</scope>
</reference>
<organism evidence="1 2">
    <name type="scientific">Caerostris extrusa</name>
    <name type="common">Bark spider</name>
    <name type="synonym">Caerostris bankana</name>
    <dbReference type="NCBI Taxonomy" id="172846"/>
    <lineage>
        <taxon>Eukaryota</taxon>
        <taxon>Metazoa</taxon>
        <taxon>Ecdysozoa</taxon>
        <taxon>Arthropoda</taxon>
        <taxon>Chelicerata</taxon>
        <taxon>Arachnida</taxon>
        <taxon>Araneae</taxon>
        <taxon>Araneomorphae</taxon>
        <taxon>Entelegynae</taxon>
        <taxon>Araneoidea</taxon>
        <taxon>Araneidae</taxon>
        <taxon>Caerostris</taxon>
    </lineage>
</organism>
<proteinExistence type="predicted"/>
<name>A0AAV4WA27_CAEEX</name>
<dbReference type="AlphaFoldDB" id="A0AAV4WA27"/>
<dbReference type="EMBL" id="BPLR01015804">
    <property type="protein sequence ID" value="GIY78826.1"/>
    <property type="molecule type" value="Genomic_DNA"/>
</dbReference>
<keyword evidence="2" id="KW-1185">Reference proteome</keyword>
<accession>A0AAV4WA27</accession>
<gene>
    <name evidence="1" type="ORF">CEXT_177871</name>
</gene>
<sequence length="104" mass="11380">MTQRIKKKEPAECVSGPQIVSSANCFPTVGLPDPRFIEMSISGDEIQQERVSKAAITSLQSFVGERLTGNHGPISGHDVASNQMVLFRFGTQFSPGNRNQDRNC</sequence>
<dbReference type="Proteomes" id="UP001054945">
    <property type="component" value="Unassembled WGS sequence"/>
</dbReference>
<evidence type="ECO:0000313" key="1">
    <source>
        <dbReference type="EMBL" id="GIY78826.1"/>
    </source>
</evidence>
<comment type="caution">
    <text evidence="1">The sequence shown here is derived from an EMBL/GenBank/DDBJ whole genome shotgun (WGS) entry which is preliminary data.</text>
</comment>
<evidence type="ECO:0000313" key="2">
    <source>
        <dbReference type="Proteomes" id="UP001054945"/>
    </source>
</evidence>
<protein>
    <submittedName>
        <fullName evidence="1">Uncharacterized protein</fullName>
    </submittedName>
</protein>